<dbReference type="AlphaFoldDB" id="A0A4R4VQ03"/>
<organism evidence="2 3">
    <name type="scientific">Saccharopolyspora terrae</name>
    <dbReference type="NCBI Taxonomy" id="2530384"/>
    <lineage>
        <taxon>Bacteria</taxon>
        <taxon>Bacillati</taxon>
        <taxon>Actinomycetota</taxon>
        <taxon>Actinomycetes</taxon>
        <taxon>Pseudonocardiales</taxon>
        <taxon>Pseudonocardiaceae</taxon>
        <taxon>Saccharopolyspora</taxon>
    </lineage>
</organism>
<dbReference type="GO" id="GO:0022857">
    <property type="term" value="F:transmembrane transporter activity"/>
    <property type="evidence" value="ECO:0007669"/>
    <property type="project" value="InterPro"/>
</dbReference>
<dbReference type="InterPro" id="IPR050327">
    <property type="entry name" value="Proton-linked_MCT"/>
</dbReference>
<dbReference type="InterPro" id="IPR036259">
    <property type="entry name" value="MFS_trans_sf"/>
</dbReference>
<name>A0A4R4VQ03_9PSEU</name>
<dbReference type="EMBL" id="SMKS01000009">
    <property type="protein sequence ID" value="TDD07842.1"/>
    <property type="molecule type" value="Genomic_DNA"/>
</dbReference>
<comment type="caution">
    <text evidence="2">The sequence shown here is derived from an EMBL/GenBank/DDBJ whole genome shotgun (WGS) entry which is preliminary data.</text>
</comment>
<dbReference type="SUPFAM" id="SSF103473">
    <property type="entry name" value="MFS general substrate transporter"/>
    <property type="match status" value="1"/>
</dbReference>
<gene>
    <name evidence="2" type="ORF">E1181_08565</name>
</gene>
<dbReference type="PANTHER" id="PTHR11360">
    <property type="entry name" value="MONOCARBOXYLATE TRANSPORTER"/>
    <property type="match status" value="1"/>
</dbReference>
<keyword evidence="3" id="KW-1185">Reference proteome</keyword>
<feature type="transmembrane region" description="Helical" evidence="1">
    <location>
        <begin position="358"/>
        <end position="382"/>
    </location>
</feature>
<proteinExistence type="predicted"/>
<dbReference type="PANTHER" id="PTHR11360:SF304">
    <property type="entry name" value="MFS DOMAIN-CONTAINING PROTEIN"/>
    <property type="match status" value="1"/>
</dbReference>
<feature type="transmembrane region" description="Helical" evidence="1">
    <location>
        <begin position="333"/>
        <end position="352"/>
    </location>
</feature>
<feature type="transmembrane region" description="Helical" evidence="1">
    <location>
        <begin position="394"/>
        <end position="414"/>
    </location>
</feature>
<feature type="transmembrane region" description="Helical" evidence="1">
    <location>
        <begin position="214"/>
        <end position="235"/>
    </location>
</feature>
<feature type="transmembrane region" description="Helical" evidence="1">
    <location>
        <begin position="420"/>
        <end position="440"/>
    </location>
</feature>
<feature type="transmembrane region" description="Helical" evidence="1">
    <location>
        <begin position="64"/>
        <end position="84"/>
    </location>
</feature>
<feature type="transmembrane region" description="Helical" evidence="1">
    <location>
        <begin position="132"/>
        <end position="149"/>
    </location>
</feature>
<dbReference type="Proteomes" id="UP000295674">
    <property type="component" value="Unassembled WGS sequence"/>
</dbReference>
<accession>A0A4R4VQ03</accession>
<evidence type="ECO:0000313" key="3">
    <source>
        <dbReference type="Proteomes" id="UP000295674"/>
    </source>
</evidence>
<dbReference type="Gene3D" id="1.20.1250.20">
    <property type="entry name" value="MFS general substrate transporter like domains"/>
    <property type="match status" value="2"/>
</dbReference>
<dbReference type="InterPro" id="IPR011701">
    <property type="entry name" value="MFS"/>
</dbReference>
<dbReference type="Pfam" id="PF07690">
    <property type="entry name" value="MFS_1"/>
    <property type="match status" value="2"/>
</dbReference>
<feature type="transmembrane region" description="Helical" evidence="1">
    <location>
        <begin position="90"/>
        <end position="111"/>
    </location>
</feature>
<evidence type="ECO:0000313" key="2">
    <source>
        <dbReference type="EMBL" id="TDD07842.1"/>
    </source>
</evidence>
<feature type="transmembrane region" description="Helical" evidence="1">
    <location>
        <begin position="187"/>
        <end position="208"/>
    </location>
</feature>
<protein>
    <submittedName>
        <fullName evidence="2">MFS transporter</fullName>
    </submittedName>
</protein>
<evidence type="ECO:0000256" key="1">
    <source>
        <dbReference type="SAM" id="Phobius"/>
    </source>
</evidence>
<keyword evidence="1" id="KW-0472">Membrane</keyword>
<keyword evidence="1" id="KW-0812">Transmembrane</keyword>
<dbReference type="OrthoDB" id="3283589at2"/>
<keyword evidence="1" id="KW-1133">Transmembrane helix</keyword>
<sequence>MPLECPVGEVLVISNTRAERTVTPMPEKWAMIGLHTPNLEARDHHGRRYRVGERPRELTGLPRAAMLWACWLPMLLVGTMQYAFGAAIPGLLAAGHDLAGLCWTLAAWAVLQAGAGLPSAHLRQHDRTGPRAMLITGGFLCAAGVLSLGQGVAAGYAVLGGIGAGLVYASCTSTTEKWFPENSAARVGVVTGAFAYGATPFVIALALAPRHVEAGLTAFAPALLVAVTACGLLIADPPRHWWPAHVDHHRWARANPPAAREFSATEALRTPALAVMAASLFCAAAVSLFDAAFLALLAAPLSPVAAIALFVATNGAGRTLAMAIAARLGRRRTLRWVVTVQAAGQVLLLIGIEQDSAGWLVAGATVAGAGGGAFYPLFAALARECFGQHRSIEVHGLVYSAKAVSGVVGIGLGWVALATWGAPVALALAAVLSLGSAVLCGRWHRPGFPKTLPTAKP</sequence>
<reference evidence="2 3" key="1">
    <citation type="submission" date="2019-03" db="EMBL/GenBank/DDBJ databases">
        <title>Draft genome sequences of novel Actinobacteria.</title>
        <authorList>
            <person name="Sahin N."/>
            <person name="Ay H."/>
            <person name="Saygin H."/>
        </authorList>
    </citation>
    <scope>NUCLEOTIDE SEQUENCE [LARGE SCALE GENOMIC DNA]</scope>
    <source>
        <strain evidence="2 3">16K309</strain>
    </source>
</reference>